<evidence type="ECO:0000313" key="3">
    <source>
        <dbReference type="Proteomes" id="UP001592581"/>
    </source>
</evidence>
<evidence type="ECO:0000313" key="2">
    <source>
        <dbReference type="EMBL" id="MFC1442619.1"/>
    </source>
</evidence>
<dbReference type="Proteomes" id="UP001592581">
    <property type="component" value="Unassembled WGS sequence"/>
</dbReference>
<dbReference type="RefSeq" id="WP_380567716.1">
    <property type="nucleotide sequence ID" value="NZ_JBEUKS010000013.1"/>
</dbReference>
<name>A0ABV6XXD9_9ACTN</name>
<comment type="caution">
    <text evidence="2">The sequence shown here is derived from an EMBL/GenBank/DDBJ whole genome shotgun (WGS) entry which is preliminary data.</text>
</comment>
<dbReference type="PANTHER" id="PTHR11807">
    <property type="entry name" value="ATPASES OF THE PP SUPERFAMILY-RELATED"/>
    <property type="match status" value="1"/>
</dbReference>
<evidence type="ECO:0008006" key="4">
    <source>
        <dbReference type="Google" id="ProtNLM"/>
    </source>
</evidence>
<keyword evidence="1" id="KW-0808">Transferase</keyword>
<dbReference type="SUPFAM" id="SSF52402">
    <property type="entry name" value="Adenine nucleotide alpha hydrolases-like"/>
    <property type="match status" value="1"/>
</dbReference>
<proteinExistence type="predicted"/>
<dbReference type="Gene3D" id="3.40.50.620">
    <property type="entry name" value="HUPs"/>
    <property type="match status" value="1"/>
</dbReference>
<evidence type="ECO:0000256" key="1">
    <source>
        <dbReference type="ARBA" id="ARBA00022679"/>
    </source>
</evidence>
<sequence length="406" mass="44830">MSSVVFRNKTGGSETLHAAPGQTLLDVMRVHGIPANAVLAYRNGVVMPEASVVIGADDVIELRQVRHYDLDVLRRPKDHVYAAPDPVYSKSILFDHGGTLERRTEQLTAESFVEYVEETFVQSIVSGGTMRAGDRIVIGLSGGRDSVAYLKLLERTRGRWPQVDMTAVTITGLPDWEEPATFQAALDACAGLGVDHVIVTAEEVAELFKLRESFVDIMNRVVAGEHRNMNMVIGHQVLRRMLEREAERAGAGVVAFGFNADDLVASMVTWFTTGYRMGGIPVRELAGMRYVFPLYRITKKELTLYLELVAPGLNRQGAPGRFTTGPDERSLAYAMADHLYDLWPGIDYYVFNAFENVQRSLLPLVDDLCRVCGGRYVLMEGVANPAGLCDVCGFLQKQEALRPDAG</sequence>
<dbReference type="EMBL" id="JBEUKS010000013">
    <property type="protein sequence ID" value="MFC1442619.1"/>
    <property type="molecule type" value="Genomic_DNA"/>
</dbReference>
<organism evidence="2 3">
    <name type="scientific">Streptacidiphilus jeojiensis</name>
    <dbReference type="NCBI Taxonomy" id="3229225"/>
    <lineage>
        <taxon>Bacteria</taxon>
        <taxon>Bacillati</taxon>
        <taxon>Actinomycetota</taxon>
        <taxon>Actinomycetes</taxon>
        <taxon>Kitasatosporales</taxon>
        <taxon>Streptomycetaceae</taxon>
        <taxon>Streptacidiphilus</taxon>
    </lineage>
</organism>
<protein>
    <recommendedName>
        <fullName evidence="4">tRNA(Ile)-lysidine synthase TilS/MesJ</fullName>
    </recommendedName>
</protein>
<keyword evidence="3" id="KW-1185">Reference proteome</keyword>
<dbReference type="InterPro" id="IPR014729">
    <property type="entry name" value="Rossmann-like_a/b/a_fold"/>
</dbReference>
<dbReference type="PANTHER" id="PTHR11807:SF12">
    <property type="entry name" value="CYTOPLASMIC TRNA 2-THIOLATION PROTEIN 1"/>
    <property type="match status" value="1"/>
</dbReference>
<gene>
    <name evidence="2" type="ORF">ABUW04_30640</name>
</gene>
<reference evidence="2 3" key="1">
    <citation type="submission" date="2024-06" db="EMBL/GenBank/DDBJ databases">
        <authorList>
            <person name="Lee S.D."/>
        </authorList>
    </citation>
    <scope>NUCLEOTIDE SEQUENCE [LARGE SCALE GENOMIC DNA]</scope>
    <source>
        <strain evidence="2 3">N1-10</strain>
    </source>
</reference>
<accession>A0ABV6XXD9</accession>